<dbReference type="EMBL" id="CP095061">
    <property type="protein sequence ID" value="UOQ64986.1"/>
    <property type="molecule type" value="Genomic_DNA"/>
</dbReference>
<evidence type="ECO:0000313" key="2">
    <source>
        <dbReference type="EMBL" id="UOQ64986.1"/>
    </source>
</evidence>
<name>A0ABY4G2C9_9BACT</name>
<keyword evidence="1" id="KW-1133">Transmembrane helix</keyword>
<keyword evidence="1" id="KW-0812">Transmembrane</keyword>
<gene>
    <name evidence="2" type="ORF">MUN86_15625</name>
</gene>
<dbReference type="RefSeq" id="WP_245118996.1">
    <property type="nucleotide sequence ID" value="NZ_CP095061.1"/>
</dbReference>
<accession>A0ABY4G2C9</accession>
<proteinExistence type="predicted"/>
<dbReference type="Proteomes" id="UP000830401">
    <property type="component" value="Chromosome"/>
</dbReference>
<keyword evidence="3" id="KW-1185">Reference proteome</keyword>
<reference evidence="2" key="1">
    <citation type="submission" date="2022-04" db="EMBL/GenBank/DDBJ databases">
        <title>Hymenobacter sp. isolated from the air.</title>
        <authorList>
            <person name="Won M."/>
            <person name="Lee C.-M."/>
            <person name="Woen H.-Y."/>
            <person name="Kwon S.-W."/>
        </authorList>
    </citation>
    <scope>NUCLEOTIDE SEQUENCE</scope>
    <source>
        <strain evidence="2">5420S-77</strain>
    </source>
</reference>
<feature type="transmembrane region" description="Helical" evidence="1">
    <location>
        <begin position="16"/>
        <end position="35"/>
    </location>
</feature>
<evidence type="ECO:0000313" key="3">
    <source>
        <dbReference type="Proteomes" id="UP000830401"/>
    </source>
</evidence>
<protein>
    <submittedName>
        <fullName evidence="2">DUF748 domain-containing protein</fullName>
    </submittedName>
</protein>
<keyword evidence="1" id="KW-0472">Membrane</keyword>
<organism evidence="2 3">
    <name type="scientific">Hymenobacter volaticus</name>
    <dbReference type="NCBI Taxonomy" id="2932254"/>
    <lineage>
        <taxon>Bacteria</taxon>
        <taxon>Pseudomonadati</taxon>
        <taxon>Bacteroidota</taxon>
        <taxon>Cytophagia</taxon>
        <taxon>Cytophagales</taxon>
        <taxon>Hymenobacteraceae</taxon>
        <taxon>Hymenobacter</taxon>
    </lineage>
</organism>
<sequence>MREVAHTSGPKPWLRVGLWIAVGLLATLLIALSLLDPWLRRTLEKQATKASQGQYRLVIGDLRTHLWSRTVVLRGVQLRSVTGAKPSPTKLPTLSLDLAQLRVAGIGILAALRRQEVPLDSVVLTGIQLQLGEISSAPQENTPKPLYQRLPLGLPGLRAGYVALQHLKARYGSSQQTQAQVEQANFTAHDVYLSAAGAADTTRLGYAAAITADVRTVLARLPGHVVQLQHGKFSSANQHLTLDSIRLVPLQAISNQRTRNARADITLPRLELTGLQAAGLQRGRFRADDLHLAGLRLLATMPAVPPPPLHEVVEPYLPSFRLRQLRVTEAKMQLMGQELAPAVQNVNLTGTNIHLQPDTKGQLFYARAWTLRTGEARLSLDAPYYRLALQTISADTRRRQLELGNVAMAPTMSVAALARGKGHQSAHVRIRVPRMRVSGLDIEALLEKGSLLAQQLDISKARVLTESDGRFPVNPKQSVATPDAIGRLPFRVDVRHVRFTDLGIRMSYRSPRSAQPGVMAMQQLTGELSNVSNNPHRMNAAHPMTGQVTGQVQHVGPAQLSLRANVLDPSGTHTISGRFGAVPLAVLNPMILPTRGLRLRSGQIEQMHFQMQLDRQMARGTLWATYHDLKLQLLNRENRPGILHRLETSVINGVFLRDNNPRKPGEELKPGKVNSSRELRYSVFSLWRQGLVSGMLNSAGVPEGLAKKLSEAE</sequence>
<evidence type="ECO:0000256" key="1">
    <source>
        <dbReference type="SAM" id="Phobius"/>
    </source>
</evidence>